<reference evidence="3" key="1">
    <citation type="submission" date="2022-02" db="EMBL/GenBank/DDBJ databases">
        <authorList>
            <person name="Leng L."/>
        </authorList>
    </citation>
    <scope>NUCLEOTIDE SEQUENCE</scope>
    <source>
        <strain evidence="3">JI</strain>
    </source>
</reference>
<dbReference type="GO" id="GO:0005829">
    <property type="term" value="C:cytosol"/>
    <property type="evidence" value="ECO:0007669"/>
    <property type="project" value="TreeGrafter"/>
</dbReference>
<evidence type="ECO:0000313" key="4">
    <source>
        <dbReference type="Proteomes" id="UP001154312"/>
    </source>
</evidence>
<dbReference type="Proteomes" id="UP001154312">
    <property type="component" value="Unassembled WGS sequence"/>
</dbReference>
<dbReference type="InterPro" id="IPR029756">
    <property type="entry name" value="MTH1187/YkoF-like"/>
</dbReference>
<dbReference type="Gene3D" id="3.30.70.930">
    <property type="match status" value="1"/>
</dbReference>
<keyword evidence="4" id="KW-1185">Reference proteome</keyword>
<dbReference type="InterPro" id="IPR051614">
    <property type="entry name" value="UPF0045_domain"/>
</dbReference>
<evidence type="ECO:0000259" key="2">
    <source>
        <dbReference type="Pfam" id="PF01910"/>
    </source>
</evidence>
<protein>
    <submittedName>
        <fullName evidence="3">MTH1187 family thiamine-binding protein</fullName>
    </submittedName>
</protein>
<evidence type="ECO:0000313" key="3">
    <source>
        <dbReference type="EMBL" id="MDF9408330.1"/>
    </source>
</evidence>
<dbReference type="NCBIfam" id="TIGR00106">
    <property type="entry name" value="MTH1187 family thiamine-binding protein"/>
    <property type="match status" value="1"/>
</dbReference>
<evidence type="ECO:0000256" key="1">
    <source>
        <dbReference type="ARBA" id="ARBA00010272"/>
    </source>
</evidence>
<organism evidence="3 4">
    <name type="scientific">Pelotomaculum isophthalicicum JI</name>
    <dbReference type="NCBI Taxonomy" id="947010"/>
    <lineage>
        <taxon>Bacteria</taxon>
        <taxon>Bacillati</taxon>
        <taxon>Bacillota</taxon>
        <taxon>Clostridia</taxon>
        <taxon>Eubacteriales</taxon>
        <taxon>Desulfotomaculaceae</taxon>
        <taxon>Pelotomaculum</taxon>
    </lineage>
</organism>
<dbReference type="SUPFAM" id="SSF89957">
    <property type="entry name" value="MTH1187/YkoF-like"/>
    <property type="match status" value="1"/>
</dbReference>
<sequence>MAVVEVSIVPVGTQSPSLSEYVAGCIAILESAEGVTYQLNPMGTVIEGDLNRVLEVIQRMHEHPFTRGVERVVTTVRIDDRRDKSLTMAGKVAAVKARLRQGQ</sequence>
<dbReference type="InterPro" id="IPR002767">
    <property type="entry name" value="Thiamine_BP"/>
</dbReference>
<dbReference type="PANTHER" id="PTHR33777:SF1">
    <property type="entry name" value="UPF0045 PROTEIN ECM15"/>
    <property type="match status" value="1"/>
</dbReference>
<name>A0A9X4GZ35_9FIRM</name>
<dbReference type="EMBL" id="JAKOAV010000012">
    <property type="protein sequence ID" value="MDF9408330.1"/>
    <property type="molecule type" value="Genomic_DNA"/>
</dbReference>
<proteinExistence type="inferred from homology"/>
<dbReference type="PANTHER" id="PTHR33777">
    <property type="entry name" value="UPF0045 PROTEIN ECM15"/>
    <property type="match status" value="1"/>
</dbReference>
<dbReference type="AlphaFoldDB" id="A0A9X4GZ35"/>
<gene>
    <name evidence="3" type="ORF">L7E55_08165</name>
</gene>
<dbReference type="Pfam" id="PF01910">
    <property type="entry name" value="Thiamine_BP"/>
    <property type="match status" value="1"/>
</dbReference>
<accession>A0A9X4GZ35</accession>
<comment type="caution">
    <text evidence="3">The sequence shown here is derived from an EMBL/GenBank/DDBJ whole genome shotgun (WGS) entry which is preliminary data.</text>
</comment>
<comment type="similarity">
    <text evidence="1">Belongs to the UPF0045 family.</text>
</comment>
<dbReference type="RefSeq" id="WP_277443635.1">
    <property type="nucleotide sequence ID" value="NZ_JAKOAV010000012.1"/>
</dbReference>
<feature type="domain" description="Thiamine-binding protein" evidence="2">
    <location>
        <begin position="4"/>
        <end position="96"/>
    </location>
</feature>